<feature type="region of interest" description="Disordered" evidence="1">
    <location>
        <begin position="1"/>
        <end position="35"/>
    </location>
</feature>
<sequence length="197" mass="22487">MPQKIRELEGHRQKDGGNRISTKGPAGLKSPEDRKAATDTGLRLDRWHLYIPYQSGDVVAVGVQSAELHSVLRLPWTDINKADANLVLINLGDIPSIHPKVAREATWGCRWAVECGTRDELTYIERNSLALITRYITGEPREYSEKMPKILESDDKLPLVRIPKGMNLFPYSYRPRQDRAHFYRGAKRLCHTKATRI</sequence>
<gene>
    <name evidence="2" type="ORF">RF11_15017</name>
</gene>
<accession>A0A0C2IEQ8</accession>
<evidence type="ECO:0000313" key="3">
    <source>
        <dbReference type="Proteomes" id="UP000031668"/>
    </source>
</evidence>
<feature type="compositionally biased region" description="Basic and acidic residues" evidence="1">
    <location>
        <begin position="1"/>
        <end position="17"/>
    </location>
</feature>
<dbReference type="AlphaFoldDB" id="A0A0C2IEQ8"/>
<keyword evidence="3" id="KW-1185">Reference proteome</keyword>
<dbReference type="EMBL" id="JWZT01004591">
    <property type="protein sequence ID" value="KII63783.1"/>
    <property type="molecule type" value="Genomic_DNA"/>
</dbReference>
<dbReference type="Proteomes" id="UP000031668">
    <property type="component" value="Unassembled WGS sequence"/>
</dbReference>
<protein>
    <submittedName>
        <fullName evidence="2">Uncharacterized protein</fullName>
    </submittedName>
</protein>
<reference evidence="2 3" key="1">
    <citation type="journal article" date="2014" name="Genome Biol. Evol.">
        <title>The genome of the myxosporean Thelohanellus kitauei shows adaptations to nutrient acquisition within its fish host.</title>
        <authorList>
            <person name="Yang Y."/>
            <person name="Xiong J."/>
            <person name="Zhou Z."/>
            <person name="Huo F."/>
            <person name="Miao W."/>
            <person name="Ran C."/>
            <person name="Liu Y."/>
            <person name="Zhang J."/>
            <person name="Feng J."/>
            <person name="Wang M."/>
            <person name="Wang M."/>
            <person name="Wang L."/>
            <person name="Yao B."/>
        </authorList>
    </citation>
    <scope>NUCLEOTIDE SEQUENCE [LARGE SCALE GENOMIC DNA]</scope>
    <source>
        <strain evidence="2">Wuqing</strain>
    </source>
</reference>
<comment type="caution">
    <text evidence="2">The sequence shown here is derived from an EMBL/GenBank/DDBJ whole genome shotgun (WGS) entry which is preliminary data.</text>
</comment>
<evidence type="ECO:0000256" key="1">
    <source>
        <dbReference type="SAM" id="MobiDB-lite"/>
    </source>
</evidence>
<organism evidence="2 3">
    <name type="scientific">Thelohanellus kitauei</name>
    <name type="common">Myxosporean</name>
    <dbReference type="NCBI Taxonomy" id="669202"/>
    <lineage>
        <taxon>Eukaryota</taxon>
        <taxon>Metazoa</taxon>
        <taxon>Cnidaria</taxon>
        <taxon>Myxozoa</taxon>
        <taxon>Myxosporea</taxon>
        <taxon>Bivalvulida</taxon>
        <taxon>Platysporina</taxon>
        <taxon>Myxobolidae</taxon>
        <taxon>Thelohanellus</taxon>
    </lineage>
</organism>
<name>A0A0C2IEQ8_THEKT</name>
<evidence type="ECO:0000313" key="2">
    <source>
        <dbReference type="EMBL" id="KII63783.1"/>
    </source>
</evidence>
<proteinExistence type="predicted"/>